<proteinExistence type="predicted"/>
<name>A0A7C9AQL2_OPUST</name>
<accession>A0A7C9AQL2</accession>
<evidence type="ECO:0000313" key="1">
    <source>
        <dbReference type="EMBL" id="MBA4672797.1"/>
    </source>
</evidence>
<protein>
    <submittedName>
        <fullName evidence="1">Uncharacterized protein</fullName>
    </submittedName>
</protein>
<reference evidence="1" key="2">
    <citation type="submission" date="2020-07" db="EMBL/GenBank/DDBJ databases">
        <authorList>
            <person name="Vera ALvarez R."/>
            <person name="Arias-Moreno D.M."/>
            <person name="Jimenez-Jacinto V."/>
            <person name="Jimenez-Bremont J.F."/>
            <person name="Swaminathan K."/>
            <person name="Moose S.P."/>
            <person name="Guerrero-Gonzalez M.L."/>
            <person name="Marino-Ramirez L."/>
            <person name="Landsman D."/>
            <person name="Rodriguez-Kessler M."/>
            <person name="Delgado-Sanchez P."/>
        </authorList>
    </citation>
    <scope>NUCLEOTIDE SEQUENCE</scope>
    <source>
        <tissue evidence="1">Cladode</tissue>
    </source>
</reference>
<dbReference type="AlphaFoldDB" id="A0A7C9AQL2"/>
<sequence>MTTYIWISPEHAQRRSTLGAVRGFVSYSEGSHNQGSKEIHHLYSMNQCSQWISQLSHVWGKDHGNISCIHLVVKFIFHNICHQIDCPIKKSIVCWRKQVHKLGALIFCIAMHDLLWCK</sequence>
<reference evidence="1" key="1">
    <citation type="journal article" date="2013" name="J. Plant Res.">
        <title>Effect of fungi and light on seed germination of three Opuntia species from semiarid lands of central Mexico.</title>
        <authorList>
            <person name="Delgado-Sanchez P."/>
            <person name="Jimenez-Bremont J.F."/>
            <person name="Guerrero-Gonzalez Mde L."/>
            <person name="Flores J."/>
        </authorList>
    </citation>
    <scope>NUCLEOTIDE SEQUENCE</scope>
    <source>
        <tissue evidence="1">Cladode</tissue>
    </source>
</reference>
<organism evidence="1">
    <name type="scientific">Opuntia streptacantha</name>
    <name type="common">Prickly pear cactus</name>
    <name type="synonym">Opuntia cardona</name>
    <dbReference type="NCBI Taxonomy" id="393608"/>
    <lineage>
        <taxon>Eukaryota</taxon>
        <taxon>Viridiplantae</taxon>
        <taxon>Streptophyta</taxon>
        <taxon>Embryophyta</taxon>
        <taxon>Tracheophyta</taxon>
        <taxon>Spermatophyta</taxon>
        <taxon>Magnoliopsida</taxon>
        <taxon>eudicotyledons</taxon>
        <taxon>Gunneridae</taxon>
        <taxon>Pentapetalae</taxon>
        <taxon>Caryophyllales</taxon>
        <taxon>Cactineae</taxon>
        <taxon>Cactaceae</taxon>
        <taxon>Opuntioideae</taxon>
        <taxon>Opuntia</taxon>
    </lineage>
</organism>
<dbReference type="EMBL" id="GISG01256526">
    <property type="protein sequence ID" value="MBA4672796.1"/>
    <property type="molecule type" value="Transcribed_RNA"/>
</dbReference>
<dbReference type="EMBL" id="GISG01256527">
    <property type="protein sequence ID" value="MBA4672797.1"/>
    <property type="molecule type" value="Transcribed_RNA"/>
</dbReference>